<gene>
    <name evidence="4" type="ORF">CCMP2556_LOCUS44982</name>
</gene>
<protein>
    <recommendedName>
        <fullName evidence="3">Protein kinase domain-containing protein</fullName>
    </recommendedName>
</protein>
<evidence type="ECO:0000256" key="1">
    <source>
        <dbReference type="ARBA" id="ARBA00009670"/>
    </source>
</evidence>
<sequence>MAASRGLPYGVLAGRGGGRTAFEPNSDPSSPPPRRGAPDDVPLDAPDAVDLPELPGACRTVEQRHSGALRRRRLQVTAQLLGVEDKKLWKLGRGWRGVRDEGVRDDGVRDDGAEGYSPREVLTVSRSRIRCSADWGFSLELLPIAARIAWQQATGSDQAVENTRRLQHVLEALGPAFVKLGQAAACREDILSQAVAAELRKLCDQVAPFDHLEARRLVECQLGGAAAAAAAARVTAESCVAAASLGQVWPWWNWSPEDDFFSRYRIQLHGQTFAMKVQRPGLNRALAIDVVILKGMARVLRWLVRHFMAASVDPVQIVDDWAKTLWDELDYKKDTPMPSGKTNILQEWVEGQKLTEFPRAVKNQHVGIGVEAFAAMILDVGVVHADPHPGNFIVTGDAEICLLDFGMVCRVPEAHRRAWAQCVVDLVRKDHSAVLDDLIEIGFFPADCPRHEILPVMSKIWAKLVECGSDIHKRKSAVQLLYQEILTLVRRFEFSLPDYYVALVRALLTLEGIALAADCRSVTFLGGE</sequence>
<organism evidence="4 5">
    <name type="scientific">Durusdinium trenchii</name>
    <dbReference type="NCBI Taxonomy" id="1381693"/>
    <lineage>
        <taxon>Eukaryota</taxon>
        <taxon>Sar</taxon>
        <taxon>Alveolata</taxon>
        <taxon>Dinophyceae</taxon>
        <taxon>Suessiales</taxon>
        <taxon>Symbiodiniaceae</taxon>
        <taxon>Durusdinium</taxon>
    </lineage>
</organism>
<name>A0ABP0R3U7_9DINO</name>
<dbReference type="Pfam" id="PF03109">
    <property type="entry name" value="ABC1"/>
    <property type="match status" value="2"/>
</dbReference>
<dbReference type="PANTHER" id="PTHR10566:SF113">
    <property type="entry name" value="PROTEIN ACTIVITY OF BC1 COMPLEX KINASE 7, CHLOROPLASTIC"/>
    <property type="match status" value="1"/>
</dbReference>
<proteinExistence type="inferred from homology"/>
<evidence type="ECO:0000313" key="4">
    <source>
        <dbReference type="EMBL" id="CAK9094285.1"/>
    </source>
</evidence>
<dbReference type="EMBL" id="CAXAMN010025317">
    <property type="protein sequence ID" value="CAK9094285.1"/>
    <property type="molecule type" value="Genomic_DNA"/>
</dbReference>
<dbReference type="SUPFAM" id="SSF56112">
    <property type="entry name" value="Protein kinase-like (PK-like)"/>
    <property type="match status" value="1"/>
</dbReference>
<feature type="compositionally biased region" description="Low complexity" evidence="2">
    <location>
        <begin position="39"/>
        <end position="53"/>
    </location>
</feature>
<dbReference type="CDD" id="cd05121">
    <property type="entry name" value="ABC1_ADCK3-like"/>
    <property type="match status" value="1"/>
</dbReference>
<accession>A0ABP0R3U7</accession>
<dbReference type="PROSITE" id="PS50011">
    <property type="entry name" value="PROTEIN_KINASE_DOM"/>
    <property type="match status" value="1"/>
</dbReference>
<dbReference type="InterPro" id="IPR000719">
    <property type="entry name" value="Prot_kinase_dom"/>
</dbReference>
<evidence type="ECO:0000259" key="3">
    <source>
        <dbReference type="PROSITE" id="PS50011"/>
    </source>
</evidence>
<dbReference type="PANTHER" id="PTHR10566">
    <property type="entry name" value="CHAPERONE-ACTIVITY OF BC1 COMPLEX CABC1 -RELATED"/>
    <property type="match status" value="1"/>
</dbReference>
<feature type="domain" description="Protein kinase" evidence="3">
    <location>
        <begin position="234"/>
        <end position="528"/>
    </location>
</feature>
<evidence type="ECO:0000256" key="2">
    <source>
        <dbReference type="SAM" id="MobiDB-lite"/>
    </source>
</evidence>
<dbReference type="InterPro" id="IPR004147">
    <property type="entry name" value="ABC1_dom"/>
</dbReference>
<keyword evidence="5" id="KW-1185">Reference proteome</keyword>
<comment type="caution">
    <text evidence="4">The sequence shown here is derived from an EMBL/GenBank/DDBJ whole genome shotgun (WGS) entry which is preliminary data.</text>
</comment>
<feature type="region of interest" description="Disordered" evidence="2">
    <location>
        <begin position="1"/>
        <end position="53"/>
    </location>
</feature>
<evidence type="ECO:0000313" key="5">
    <source>
        <dbReference type="Proteomes" id="UP001642484"/>
    </source>
</evidence>
<dbReference type="InterPro" id="IPR011009">
    <property type="entry name" value="Kinase-like_dom_sf"/>
</dbReference>
<comment type="similarity">
    <text evidence="1">Belongs to the protein kinase superfamily. ADCK protein kinase family.</text>
</comment>
<dbReference type="InterPro" id="IPR050154">
    <property type="entry name" value="UbiB_kinase"/>
</dbReference>
<dbReference type="Proteomes" id="UP001642484">
    <property type="component" value="Unassembled WGS sequence"/>
</dbReference>
<reference evidence="4 5" key="1">
    <citation type="submission" date="2024-02" db="EMBL/GenBank/DDBJ databases">
        <authorList>
            <person name="Chen Y."/>
            <person name="Shah S."/>
            <person name="Dougan E. K."/>
            <person name="Thang M."/>
            <person name="Chan C."/>
        </authorList>
    </citation>
    <scope>NUCLEOTIDE SEQUENCE [LARGE SCALE GENOMIC DNA]</scope>
</reference>